<proteinExistence type="predicted"/>
<sequence length="88" mass="9926">MQVQKSSCAKGKRTANQEQACTGQAEMRIIPCWLPTKSPWLNRIEPKWVHGKCAIVESARLLMASELKQHVCDSFACELLELLLQQVS</sequence>
<evidence type="ECO:0000256" key="1">
    <source>
        <dbReference type="SAM" id="MobiDB-lite"/>
    </source>
</evidence>
<gene>
    <name evidence="2" type="ORF">KSB_44400</name>
</gene>
<reference evidence="2 3" key="1">
    <citation type="journal article" date="2021" name="Int. J. Syst. Evol. Microbiol.">
        <title>Reticulibacter mediterranei gen. nov., sp. nov., within the new family Reticulibacteraceae fam. nov., and Ktedonospora formicarum gen. nov., sp. nov., Ktedonobacter robiniae sp. nov., Dictyobacter formicarum sp. nov. and Dictyobacter arantiisoli sp. nov., belonging to the class Ktedonobacteria.</title>
        <authorList>
            <person name="Yabe S."/>
            <person name="Zheng Y."/>
            <person name="Wang C.M."/>
            <person name="Sakai Y."/>
            <person name="Abe K."/>
            <person name="Yokota A."/>
            <person name="Donadio S."/>
            <person name="Cavaletti L."/>
            <person name="Monciardini P."/>
        </authorList>
    </citation>
    <scope>NUCLEOTIDE SEQUENCE [LARGE SCALE GENOMIC DNA]</scope>
    <source>
        <strain evidence="2 3">SOSP1-30</strain>
    </source>
</reference>
<dbReference type="EMBL" id="BNJG01000002">
    <property type="protein sequence ID" value="GHO55965.1"/>
    <property type="molecule type" value="Genomic_DNA"/>
</dbReference>
<organism evidence="2 3">
    <name type="scientific">Ktedonobacter robiniae</name>
    <dbReference type="NCBI Taxonomy" id="2778365"/>
    <lineage>
        <taxon>Bacteria</taxon>
        <taxon>Bacillati</taxon>
        <taxon>Chloroflexota</taxon>
        <taxon>Ktedonobacteria</taxon>
        <taxon>Ktedonobacterales</taxon>
        <taxon>Ktedonobacteraceae</taxon>
        <taxon>Ktedonobacter</taxon>
    </lineage>
</organism>
<evidence type="ECO:0000313" key="2">
    <source>
        <dbReference type="EMBL" id="GHO55965.1"/>
    </source>
</evidence>
<accession>A0ABQ3UTI9</accession>
<evidence type="ECO:0008006" key="4">
    <source>
        <dbReference type="Google" id="ProtNLM"/>
    </source>
</evidence>
<protein>
    <recommendedName>
        <fullName evidence="4">Tc1-like transposase DDE domain-containing protein</fullName>
    </recommendedName>
</protein>
<feature type="region of interest" description="Disordered" evidence="1">
    <location>
        <begin position="1"/>
        <end position="20"/>
    </location>
</feature>
<evidence type="ECO:0000313" key="3">
    <source>
        <dbReference type="Proteomes" id="UP000654345"/>
    </source>
</evidence>
<keyword evidence="3" id="KW-1185">Reference proteome</keyword>
<name>A0ABQ3UTI9_9CHLR</name>
<comment type="caution">
    <text evidence="2">The sequence shown here is derived from an EMBL/GenBank/DDBJ whole genome shotgun (WGS) entry which is preliminary data.</text>
</comment>
<dbReference type="Proteomes" id="UP000654345">
    <property type="component" value="Unassembled WGS sequence"/>
</dbReference>